<keyword evidence="2" id="KW-0040">ANK repeat</keyword>
<feature type="non-terminal residue" evidence="3">
    <location>
        <position position="245"/>
    </location>
</feature>
<evidence type="ECO:0000256" key="1">
    <source>
        <dbReference type="ARBA" id="ARBA00022737"/>
    </source>
</evidence>
<reference evidence="3" key="1">
    <citation type="submission" date="2018-05" db="EMBL/GenBank/DDBJ databases">
        <authorList>
            <person name="Lanie J.A."/>
            <person name="Ng W.-L."/>
            <person name="Kazmierczak K.M."/>
            <person name="Andrzejewski T.M."/>
            <person name="Davidsen T.M."/>
            <person name="Wayne K.J."/>
            <person name="Tettelin H."/>
            <person name="Glass J.I."/>
            <person name="Rusch D."/>
            <person name="Podicherti R."/>
            <person name="Tsui H.-C.T."/>
            <person name="Winkler M.E."/>
        </authorList>
    </citation>
    <scope>NUCLEOTIDE SEQUENCE</scope>
</reference>
<keyword evidence="1" id="KW-0677">Repeat</keyword>
<sequence>MKHILITTIAAVVLVGCGKASNPEADRALIDAVKQGNIEAVKYRLAIGTDIELKCTGCGGTALFHAAELENKVVVELLIKASAEVDAKDDGGRTPLYAAIYFGQKENAELLIANGADVNAETTFGASVLDAALSKKHEELINLIKASGGSSNADQSIHVASFIGDLQAVKKHLDVGADVNARDDRTGSTPLHYTAIGGHKEVTELLIDKGADVNAKENQSGSTPLHTAARYGRKEIGELLTEHGA</sequence>
<dbReference type="InterPro" id="IPR002110">
    <property type="entry name" value="Ankyrin_rpt"/>
</dbReference>
<dbReference type="Gene3D" id="1.25.40.20">
    <property type="entry name" value="Ankyrin repeat-containing domain"/>
    <property type="match status" value="3"/>
</dbReference>
<evidence type="ECO:0000256" key="2">
    <source>
        <dbReference type="ARBA" id="ARBA00023043"/>
    </source>
</evidence>
<dbReference type="PRINTS" id="PR01415">
    <property type="entry name" value="ANKYRIN"/>
</dbReference>
<evidence type="ECO:0000313" key="3">
    <source>
        <dbReference type="EMBL" id="SVD88287.1"/>
    </source>
</evidence>
<dbReference type="SUPFAM" id="SSF48403">
    <property type="entry name" value="Ankyrin repeat"/>
    <property type="match status" value="1"/>
</dbReference>
<dbReference type="PROSITE" id="PS50297">
    <property type="entry name" value="ANK_REP_REGION"/>
    <property type="match status" value="4"/>
</dbReference>
<dbReference type="Pfam" id="PF12796">
    <property type="entry name" value="Ank_2"/>
    <property type="match status" value="2"/>
</dbReference>
<dbReference type="PANTHER" id="PTHR24171">
    <property type="entry name" value="ANKYRIN REPEAT DOMAIN-CONTAINING PROTEIN 39-RELATED"/>
    <property type="match status" value="1"/>
</dbReference>
<dbReference type="PROSITE" id="PS50088">
    <property type="entry name" value="ANK_REPEAT"/>
    <property type="match status" value="5"/>
</dbReference>
<protein>
    <submittedName>
        <fullName evidence="3">Uncharacterized protein</fullName>
    </submittedName>
</protein>
<gene>
    <name evidence="3" type="ORF">METZ01_LOCUS441141</name>
</gene>
<dbReference type="PROSITE" id="PS51257">
    <property type="entry name" value="PROKAR_LIPOPROTEIN"/>
    <property type="match status" value="1"/>
</dbReference>
<organism evidence="3">
    <name type="scientific">marine metagenome</name>
    <dbReference type="NCBI Taxonomy" id="408172"/>
    <lineage>
        <taxon>unclassified sequences</taxon>
        <taxon>metagenomes</taxon>
        <taxon>ecological metagenomes</taxon>
    </lineage>
</organism>
<dbReference type="SMART" id="SM00248">
    <property type="entry name" value="ANK"/>
    <property type="match status" value="6"/>
</dbReference>
<name>A0A382YYE3_9ZZZZ</name>
<dbReference type="InterPro" id="IPR036770">
    <property type="entry name" value="Ankyrin_rpt-contain_sf"/>
</dbReference>
<accession>A0A382YYE3</accession>
<dbReference type="AlphaFoldDB" id="A0A382YYE3"/>
<dbReference type="EMBL" id="UINC01179553">
    <property type="protein sequence ID" value="SVD88287.1"/>
    <property type="molecule type" value="Genomic_DNA"/>
</dbReference>
<proteinExistence type="predicted"/>